<accession>A0A427YES4</accession>
<dbReference type="EMBL" id="RSCD01000013">
    <property type="protein sequence ID" value="RSH89671.1"/>
    <property type="molecule type" value="Genomic_DNA"/>
</dbReference>
<feature type="transmembrane region" description="Helical" evidence="6">
    <location>
        <begin position="152"/>
        <end position="173"/>
    </location>
</feature>
<feature type="transmembrane region" description="Helical" evidence="6">
    <location>
        <begin position="398"/>
        <end position="416"/>
    </location>
</feature>
<organism evidence="8 9">
    <name type="scientific">Saitozyma podzolica</name>
    <dbReference type="NCBI Taxonomy" id="1890683"/>
    <lineage>
        <taxon>Eukaryota</taxon>
        <taxon>Fungi</taxon>
        <taxon>Dikarya</taxon>
        <taxon>Basidiomycota</taxon>
        <taxon>Agaricomycotina</taxon>
        <taxon>Tremellomycetes</taxon>
        <taxon>Tremellales</taxon>
        <taxon>Trimorphomycetaceae</taxon>
        <taxon>Saitozyma</taxon>
    </lineage>
</organism>
<evidence type="ECO:0000313" key="8">
    <source>
        <dbReference type="EMBL" id="RSH89671.1"/>
    </source>
</evidence>
<dbReference type="GO" id="GO:0016020">
    <property type="term" value="C:membrane"/>
    <property type="evidence" value="ECO:0007669"/>
    <property type="project" value="UniProtKB-SubCell"/>
</dbReference>
<sequence length="561" mass="61673">MSHEINVVAAAATPAVDEKIDVQHVEDAAVKREAVLETKLAKYTRWEALRIYWKAVMFGCMCNWAALNDGVSATQNSTEEVVCLCLQQFQNQLPGNIIANQGFIDTMANTVTDGVPAISAYTISLWGGVGAMAQTIGQFAGASSSDYIGRNLARGTMTCFTVLFLAASFMEVFSTNWKLWLGGKVLSQLALGMAISTIVTYLSEITPFQLRGTMMGAYQFFFGFGQFFGSIATQVLSITDPTKWRPALASEFIFTGFFMIFLIFLPESPYYYAKKKDDVNAKKMLKKLYGGIDGYDIDYEYQVIQQALEAEAALHHEQSRSDWAEIFRGSNLRRTIAGVLGIIAQPLSGGPVFWSYSSYFFTVSGFQHPFLITVIIFLLLIVAVAIALVCCETVGRRTLLLWGNIAMLFFNIGIAVTGSFNTSGSSRAALAFVILWVLAYGLSVAPIGFAASGETSTPRLRAKTTSFNLGVFAAVYLIFQWTVPYMIAADAANLGVKALYIFAGFLVPTIIALYFFYPETSGRTYQELDELFECKVPARKFKSTQTSVEAANLKNTGLITH</sequence>
<feature type="transmembrane region" description="Helical" evidence="6">
    <location>
        <begin position="499"/>
        <end position="517"/>
    </location>
</feature>
<evidence type="ECO:0000259" key="7">
    <source>
        <dbReference type="PROSITE" id="PS50850"/>
    </source>
</evidence>
<feature type="transmembrane region" description="Helical" evidence="6">
    <location>
        <begin position="215"/>
        <end position="236"/>
    </location>
</feature>
<dbReference type="InterPro" id="IPR036259">
    <property type="entry name" value="MFS_trans_sf"/>
</dbReference>
<keyword evidence="9" id="KW-1185">Reference proteome</keyword>
<dbReference type="Proteomes" id="UP000279259">
    <property type="component" value="Unassembled WGS sequence"/>
</dbReference>
<feature type="transmembrane region" description="Helical" evidence="6">
    <location>
        <begin position="336"/>
        <end position="356"/>
    </location>
</feature>
<feature type="transmembrane region" description="Helical" evidence="6">
    <location>
        <begin position="368"/>
        <end position="391"/>
    </location>
</feature>
<dbReference type="InterPro" id="IPR005828">
    <property type="entry name" value="MFS_sugar_transport-like"/>
</dbReference>
<dbReference type="InterPro" id="IPR050360">
    <property type="entry name" value="MFS_Sugar_Transporters"/>
</dbReference>
<dbReference type="PANTHER" id="PTHR48022:SF68">
    <property type="entry name" value="MAJOR FACILITATOR SUPERFAMILY (MFS) PROFILE DOMAIN-CONTAINING PROTEIN-RELATED"/>
    <property type="match status" value="1"/>
</dbReference>
<dbReference type="AlphaFoldDB" id="A0A427YES4"/>
<evidence type="ECO:0000256" key="5">
    <source>
        <dbReference type="ARBA" id="ARBA00023136"/>
    </source>
</evidence>
<dbReference type="PANTHER" id="PTHR48022">
    <property type="entry name" value="PLASTIDIC GLUCOSE TRANSPORTER 4"/>
    <property type="match status" value="1"/>
</dbReference>
<reference evidence="8 9" key="1">
    <citation type="submission" date="2018-11" db="EMBL/GenBank/DDBJ databases">
        <title>Genome sequence of Saitozyma podzolica DSM 27192.</title>
        <authorList>
            <person name="Aliyu H."/>
            <person name="Gorte O."/>
            <person name="Ochsenreither K."/>
        </authorList>
    </citation>
    <scope>NUCLEOTIDE SEQUENCE [LARGE SCALE GENOMIC DNA]</scope>
    <source>
        <strain evidence="8 9">DSM 27192</strain>
    </source>
</reference>
<dbReference type="OrthoDB" id="6612291at2759"/>
<evidence type="ECO:0000256" key="2">
    <source>
        <dbReference type="ARBA" id="ARBA00010992"/>
    </source>
</evidence>
<evidence type="ECO:0000256" key="4">
    <source>
        <dbReference type="ARBA" id="ARBA00022989"/>
    </source>
</evidence>
<keyword evidence="3 6" id="KW-0812">Transmembrane</keyword>
<dbReference type="GO" id="GO:0005351">
    <property type="term" value="F:carbohydrate:proton symporter activity"/>
    <property type="evidence" value="ECO:0007669"/>
    <property type="project" value="TreeGrafter"/>
</dbReference>
<dbReference type="InterPro" id="IPR020846">
    <property type="entry name" value="MFS_dom"/>
</dbReference>
<feature type="transmembrane region" description="Helical" evidence="6">
    <location>
        <begin position="248"/>
        <end position="266"/>
    </location>
</feature>
<evidence type="ECO:0000256" key="3">
    <source>
        <dbReference type="ARBA" id="ARBA00022692"/>
    </source>
</evidence>
<protein>
    <recommendedName>
        <fullName evidence="7">Major facilitator superfamily (MFS) profile domain-containing protein</fullName>
    </recommendedName>
</protein>
<keyword evidence="4 6" id="KW-1133">Transmembrane helix</keyword>
<comment type="subcellular location">
    <subcellularLocation>
        <location evidence="1">Membrane</location>
        <topology evidence="1">Multi-pass membrane protein</topology>
    </subcellularLocation>
</comment>
<name>A0A427YES4_9TREE</name>
<dbReference type="PROSITE" id="PS50850">
    <property type="entry name" value="MFS"/>
    <property type="match status" value="1"/>
</dbReference>
<evidence type="ECO:0000256" key="1">
    <source>
        <dbReference type="ARBA" id="ARBA00004141"/>
    </source>
</evidence>
<proteinExistence type="inferred from homology"/>
<feature type="transmembrane region" description="Helical" evidence="6">
    <location>
        <begin position="185"/>
        <end position="203"/>
    </location>
</feature>
<dbReference type="Gene3D" id="1.20.1250.20">
    <property type="entry name" value="MFS general substrate transporter like domains"/>
    <property type="match status" value="1"/>
</dbReference>
<comment type="caution">
    <text evidence="8">The sequence shown here is derived from an EMBL/GenBank/DDBJ whole genome shotgun (WGS) entry which is preliminary data.</text>
</comment>
<feature type="transmembrane region" description="Helical" evidence="6">
    <location>
        <begin position="428"/>
        <end position="453"/>
    </location>
</feature>
<feature type="transmembrane region" description="Helical" evidence="6">
    <location>
        <begin position="465"/>
        <end position="487"/>
    </location>
</feature>
<dbReference type="SUPFAM" id="SSF103473">
    <property type="entry name" value="MFS general substrate transporter"/>
    <property type="match status" value="1"/>
</dbReference>
<comment type="similarity">
    <text evidence="2">Belongs to the major facilitator superfamily. Sugar transporter (TC 2.A.1.1) family.</text>
</comment>
<evidence type="ECO:0000256" key="6">
    <source>
        <dbReference type="SAM" id="Phobius"/>
    </source>
</evidence>
<feature type="domain" description="Major facilitator superfamily (MFS) profile" evidence="7">
    <location>
        <begin position="80"/>
        <end position="521"/>
    </location>
</feature>
<dbReference type="Pfam" id="PF00083">
    <property type="entry name" value="Sugar_tr"/>
    <property type="match status" value="1"/>
</dbReference>
<evidence type="ECO:0000313" key="9">
    <source>
        <dbReference type="Proteomes" id="UP000279259"/>
    </source>
</evidence>
<gene>
    <name evidence="8" type="ORF">EHS25_002222</name>
</gene>
<keyword evidence="5 6" id="KW-0472">Membrane</keyword>